<dbReference type="InterPro" id="IPR023210">
    <property type="entry name" value="NADP_OxRdtase_dom"/>
</dbReference>
<sequence>MFSRGSVKREDVFITSKLWNTEHDPTRVRHACEKTLKDLQLDYLDLYLMHWRIAQNDTGEIIDIPFEETWQAMEMLVETGLVRAIGVSNFTEDMLTSLLERVAIVPAMNQVEMHPYLPQESLRAFCHEKNIHITAYSPLGRPGGQHEGDPTPKLIDHPTVMSIAKAYGKTPAHVLLRFGLDRGVVVIPKSTTPSRIAENIDAISFTLSPEDMANLLALEIPYRYVEPSTWWNISYFL</sequence>
<evidence type="ECO:0000313" key="5">
    <source>
        <dbReference type="Proteomes" id="UP000033867"/>
    </source>
</evidence>
<comment type="caution">
    <text evidence="4">The sequence shown here is derived from an EMBL/GenBank/DDBJ whole genome shotgun (WGS) entry which is preliminary data.</text>
</comment>
<evidence type="ECO:0000256" key="2">
    <source>
        <dbReference type="PIRSR" id="PIRSR000097-3"/>
    </source>
</evidence>
<gene>
    <name evidence="4" type="ORF">UV42_C0068G0004</name>
</gene>
<dbReference type="InterPro" id="IPR018170">
    <property type="entry name" value="Aldo/ket_reductase_CS"/>
</dbReference>
<dbReference type="PROSITE" id="PS00063">
    <property type="entry name" value="ALDOKETO_REDUCTASE_3"/>
    <property type="match status" value="1"/>
</dbReference>
<feature type="domain" description="NADP-dependent oxidoreductase" evidence="3">
    <location>
        <begin position="5"/>
        <end position="217"/>
    </location>
</feature>
<dbReference type="InterPro" id="IPR020471">
    <property type="entry name" value="AKR"/>
</dbReference>
<protein>
    <submittedName>
        <fullName evidence="4">Aldehyde reductase</fullName>
    </submittedName>
</protein>
<reference evidence="4 5" key="1">
    <citation type="journal article" date="2015" name="Nature">
        <title>rRNA introns, odd ribosomes, and small enigmatic genomes across a large radiation of phyla.</title>
        <authorList>
            <person name="Brown C.T."/>
            <person name="Hug L.A."/>
            <person name="Thomas B.C."/>
            <person name="Sharon I."/>
            <person name="Castelle C.J."/>
            <person name="Singh A."/>
            <person name="Wilkins M.J."/>
            <person name="Williams K.H."/>
            <person name="Banfield J.F."/>
        </authorList>
    </citation>
    <scope>NUCLEOTIDE SEQUENCE [LARGE SCALE GENOMIC DNA]</scope>
</reference>
<evidence type="ECO:0000256" key="1">
    <source>
        <dbReference type="PIRSR" id="PIRSR000097-2"/>
    </source>
</evidence>
<feature type="site" description="Lowers pKa of active site Tyr" evidence="2">
    <location>
        <position position="17"/>
    </location>
</feature>
<name>A0A0G1BA27_9BACT</name>
<dbReference type="Pfam" id="PF00248">
    <property type="entry name" value="Aldo_ket_red"/>
    <property type="match status" value="1"/>
</dbReference>
<organism evidence="4 5">
    <name type="scientific">Candidatus Magasanikbacteria bacterium GW2011_GWE2_42_7</name>
    <dbReference type="NCBI Taxonomy" id="1619052"/>
    <lineage>
        <taxon>Bacteria</taxon>
        <taxon>Candidatus Magasanikiibacteriota</taxon>
    </lineage>
</organism>
<dbReference type="PANTHER" id="PTHR11732">
    <property type="entry name" value="ALDO/KETO REDUCTASE"/>
    <property type="match status" value="1"/>
</dbReference>
<accession>A0A0G1BA27</accession>
<dbReference type="SUPFAM" id="SSF51430">
    <property type="entry name" value="NAD(P)-linked oxidoreductase"/>
    <property type="match status" value="1"/>
</dbReference>
<proteinExistence type="predicted"/>
<dbReference type="GO" id="GO:0016491">
    <property type="term" value="F:oxidoreductase activity"/>
    <property type="evidence" value="ECO:0007669"/>
    <property type="project" value="InterPro"/>
</dbReference>
<dbReference type="PRINTS" id="PR00069">
    <property type="entry name" value="ALDKETRDTASE"/>
</dbReference>
<dbReference type="PIRSF" id="PIRSF000097">
    <property type="entry name" value="AKR"/>
    <property type="match status" value="1"/>
</dbReference>
<dbReference type="InterPro" id="IPR036812">
    <property type="entry name" value="NAD(P)_OxRdtase_dom_sf"/>
</dbReference>
<evidence type="ECO:0000259" key="3">
    <source>
        <dbReference type="Pfam" id="PF00248"/>
    </source>
</evidence>
<dbReference type="Proteomes" id="UP000033867">
    <property type="component" value="Unassembled WGS sequence"/>
</dbReference>
<feature type="binding site" evidence="1">
    <location>
        <position position="50"/>
    </location>
    <ligand>
        <name>substrate</name>
    </ligand>
</feature>
<dbReference type="EMBL" id="LCEK01000068">
    <property type="protein sequence ID" value="KKS70117.1"/>
    <property type="molecule type" value="Genomic_DNA"/>
</dbReference>
<dbReference type="PROSITE" id="PS00062">
    <property type="entry name" value="ALDOKETO_REDUCTASE_2"/>
    <property type="match status" value="1"/>
</dbReference>
<dbReference type="AlphaFoldDB" id="A0A0G1BA27"/>
<dbReference type="Gene3D" id="3.20.20.100">
    <property type="entry name" value="NADP-dependent oxidoreductase domain"/>
    <property type="match status" value="1"/>
</dbReference>
<evidence type="ECO:0000313" key="4">
    <source>
        <dbReference type="EMBL" id="KKS70117.1"/>
    </source>
</evidence>